<accession>A0A146JYI8</accession>
<feature type="coiled-coil region" evidence="1">
    <location>
        <begin position="180"/>
        <end position="228"/>
    </location>
</feature>
<gene>
    <name evidence="4" type="ORF">TPC1_30752</name>
</gene>
<reference evidence="4" key="1">
    <citation type="submission" date="2015-07" db="EMBL/GenBank/DDBJ databases">
        <title>Adaptation to a free-living lifestyle via gene acquisitions in the diplomonad Trepomonas sp. PC1.</title>
        <authorList>
            <person name="Xu F."/>
            <person name="Jerlstrom-Hultqvist J."/>
            <person name="Kolisko M."/>
            <person name="Simpson A.G.B."/>
            <person name="Roger A.J."/>
            <person name="Svard S.G."/>
            <person name="Andersson J.O."/>
        </authorList>
    </citation>
    <scope>NUCLEOTIDE SEQUENCE</scope>
    <source>
        <strain evidence="4">PC1</strain>
    </source>
</reference>
<dbReference type="EMBL" id="GDID01006853">
    <property type="protein sequence ID" value="JAP89753.1"/>
    <property type="molecule type" value="Transcribed_RNA"/>
</dbReference>
<feature type="transmembrane region" description="Helical" evidence="3">
    <location>
        <begin position="466"/>
        <end position="487"/>
    </location>
</feature>
<feature type="non-terminal residue" evidence="4">
    <location>
        <position position="1"/>
    </location>
</feature>
<evidence type="ECO:0000256" key="2">
    <source>
        <dbReference type="SAM" id="MobiDB-lite"/>
    </source>
</evidence>
<evidence type="ECO:0000313" key="4">
    <source>
        <dbReference type="EMBL" id="JAP89753.1"/>
    </source>
</evidence>
<keyword evidence="3" id="KW-0472">Membrane</keyword>
<feature type="coiled-coil region" evidence="1">
    <location>
        <begin position="34"/>
        <end position="61"/>
    </location>
</feature>
<evidence type="ECO:0000256" key="1">
    <source>
        <dbReference type="SAM" id="Coils"/>
    </source>
</evidence>
<evidence type="ECO:0000256" key="3">
    <source>
        <dbReference type="SAM" id="Phobius"/>
    </source>
</evidence>
<dbReference type="AlphaFoldDB" id="A0A146JYI8"/>
<name>A0A146JYI8_9EUKA</name>
<feature type="region of interest" description="Disordered" evidence="2">
    <location>
        <begin position="229"/>
        <end position="254"/>
    </location>
</feature>
<keyword evidence="1" id="KW-0175">Coiled coil</keyword>
<protein>
    <submittedName>
        <fullName evidence="4">Uncharacterized protein</fullName>
    </submittedName>
</protein>
<feature type="coiled-coil region" evidence="1">
    <location>
        <begin position="425"/>
        <end position="463"/>
    </location>
</feature>
<sequence length="489" mass="57066">IHPYLNVALDRLGLIPTDFDEPHVDVRDINEDTFFEVEKQKEIIRERLRTLQEELEDIDLHGITEQEKHLLTQKLTLSPLKALSPQQQKIQELALSINRKKSQIEDIQAKINSKLDSKAHSKSSDKIALVKQRQQELIQLTQKEKEQKMLLKDQNQKNFMLQRSKSKDLVQSAKQITASVRRESQQAQLVQEKLNQQSQKEYLLQKSIQNQQVALKNLNQKVKVLVDAKSHNSSHRRSLSNLQSSKLSVSRLESPKADDKIMQIMSKQNDEVVSNNHKLETDEQDQQQIQQIDYKTEAQIEDDLARIENKLQNIKNSQIEPKNQNLDQRQINNKQTDQKLITDEAINEIVALKRSLKEKDDQIQFQNSLLKQIQSDHFEQSQQLQASQQELQLRIDAEIQSLKSQSGHNYQQQSYQNSQFNEKLVFSQNLEIESLKERLAEAENELREEKEKFIKRQQQLTERQNIALIVVSGIFICVVLVYALFFMGE</sequence>
<keyword evidence="3" id="KW-0812">Transmembrane</keyword>
<proteinExistence type="predicted"/>
<organism evidence="4">
    <name type="scientific">Trepomonas sp. PC1</name>
    <dbReference type="NCBI Taxonomy" id="1076344"/>
    <lineage>
        <taxon>Eukaryota</taxon>
        <taxon>Metamonada</taxon>
        <taxon>Diplomonadida</taxon>
        <taxon>Hexamitidae</taxon>
        <taxon>Hexamitinae</taxon>
        <taxon>Trepomonas</taxon>
    </lineage>
</organism>
<keyword evidence="3" id="KW-1133">Transmembrane helix</keyword>